<keyword evidence="2" id="KW-1185">Reference proteome</keyword>
<organism evidence="1 2">
    <name type="scientific">Pseudonocardia nematodicida</name>
    <dbReference type="NCBI Taxonomy" id="1206997"/>
    <lineage>
        <taxon>Bacteria</taxon>
        <taxon>Bacillati</taxon>
        <taxon>Actinomycetota</taxon>
        <taxon>Actinomycetes</taxon>
        <taxon>Pseudonocardiales</taxon>
        <taxon>Pseudonocardiaceae</taxon>
        <taxon>Pseudonocardia</taxon>
    </lineage>
</organism>
<proteinExistence type="predicted"/>
<sequence length="377" mass="43864">MVAEVVAAGGRLEFGDKDRAQPIYKLTELVRHVNRFSKAPDGQRLQLERIRPPGLDWRTPVRYILFFEQGPESREAPLQPVPVPGQVRRYHPAVRQLRGDQKHPSGVVAARRWRILHAIAVEAEHRGYEVTAYALRSDRDLRSRHEVWDLLLMLDGETVPLGLSQENDRVEHVPTARELAEKQRYSWTRIPTHDTVPSDRLRLDVGGLHGTERQSFWADRKRWSLEEKLPEALREVAVRIDELGAKRAARAQAEVAHQEAVEQERVRARERAAESHRKELLDRQLERWRDGRELRAFAADLEARIEAAEGSPTADDRAIAEARRWLAWIEERAAYVDPLTDLPGWPEAPDLPLYQLEKFMRRIPEPIEMHYRPRRYD</sequence>
<accession>A0ABV1KBA0</accession>
<gene>
    <name evidence="1" type="ORF">WIS52_14885</name>
</gene>
<protein>
    <recommendedName>
        <fullName evidence="3">PE-PGRS family protein</fullName>
    </recommendedName>
</protein>
<dbReference type="Proteomes" id="UP001494902">
    <property type="component" value="Unassembled WGS sequence"/>
</dbReference>
<evidence type="ECO:0000313" key="1">
    <source>
        <dbReference type="EMBL" id="MEQ3551757.1"/>
    </source>
</evidence>
<reference evidence="1 2" key="1">
    <citation type="submission" date="2024-03" db="EMBL/GenBank/DDBJ databases">
        <title>Draft genome sequence of Pseudonocardia nematodicida JCM 31783.</title>
        <authorList>
            <person name="Butdee W."/>
            <person name="Duangmal K."/>
        </authorList>
    </citation>
    <scope>NUCLEOTIDE SEQUENCE [LARGE SCALE GENOMIC DNA]</scope>
    <source>
        <strain evidence="1 2">JCM 31783</strain>
    </source>
</reference>
<comment type="caution">
    <text evidence="1">The sequence shown here is derived from an EMBL/GenBank/DDBJ whole genome shotgun (WGS) entry which is preliminary data.</text>
</comment>
<dbReference type="RefSeq" id="WP_349298827.1">
    <property type="nucleotide sequence ID" value="NZ_JBEDNQ010000005.1"/>
</dbReference>
<evidence type="ECO:0000313" key="2">
    <source>
        <dbReference type="Proteomes" id="UP001494902"/>
    </source>
</evidence>
<dbReference type="EMBL" id="JBEDNQ010000005">
    <property type="protein sequence ID" value="MEQ3551757.1"/>
    <property type="molecule type" value="Genomic_DNA"/>
</dbReference>
<name>A0ABV1KBA0_9PSEU</name>
<evidence type="ECO:0008006" key="3">
    <source>
        <dbReference type="Google" id="ProtNLM"/>
    </source>
</evidence>